<reference evidence="3" key="1">
    <citation type="journal article" date="2023" name="Mol. Phylogenet. Evol.">
        <title>Genome-scale phylogeny and comparative genomics of the fungal order Sordariales.</title>
        <authorList>
            <person name="Hensen N."/>
            <person name="Bonometti L."/>
            <person name="Westerberg I."/>
            <person name="Brannstrom I.O."/>
            <person name="Guillou S."/>
            <person name="Cros-Aarteil S."/>
            <person name="Calhoun S."/>
            <person name="Haridas S."/>
            <person name="Kuo A."/>
            <person name="Mondo S."/>
            <person name="Pangilinan J."/>
            <person name="Riley R."/>
            <person name="LaButti K."/>
            <person name="Andreopoulos B."/>
            <person name="Lipzen A."/>
            <person name="Chen C."/>
            <person name="Yan M."/>
            <person name="Daum C."/>
            <person name="Ng V."/>
            <person name="Clum A."/>
            <person name="Steindorff A."/>
            <person name="Ohm R.A."/>
            <person name="Martin F."/>
            <person name="Silar P."/>
            <person name="Natvig D.O."/>
            <person name="Lalanne C."/>
            <person name="Gautier V."/>
            <person name="Ament-Velasquez S.L."/>
            <person name="Kruys A."/>
            <person name="Hutchinson M.I."/>
            <person name="Powell A.J."/>
            <person name="Barry K."/>
            <person name="Miller A.N."/>
            <person name="Grigoriev I.V."/>
            <person name="Debuchy R."/>
            <person name="Gladieux P."/>
            <person name="Hiltunen Thoren M."/>
            <person name="Johannesson H."/>
        </authorList>
    </citation>
    <scope>NUCLEOTIDE SEQUENCE</scope>
    <source>
        <strain evidence="3">CBS 315.58</strain>
    </source>
</reference>
<accession>A0AAN6XD44</accession>
<dbReference type="EMBL" id="MU863954">
    <property type="protein sequence ID" value="KAK4197923.1"/>
    <property type="molecule type" value="Genomic_DNA"/>
</dbReference>
<comment type="caution">
    <text evidence="3">The sequence shown here is derived from an EMBL/GenBank/DDBJ whole genome shotgun (WGS) entry which is preliminary data.</text>
</comment>
<evidence type="ECO:0000313" key="3">
    <source>
        <dbReference type="EMBL" id="KAK4197923.1"/>
    </source>
</evidence>
<protein>
    <submittedName>
        <fullName evidence="3">Uncharacterized protein</fullName>
    </submittedName>
</protein>
<feature type="region of interest" description="Disordered" evidence="1">
    <location>
        <begin position="331"/>
        <end position="378"/>
    </location>
</feature>
<gene>
    <name evidence="3" type="ORF">QBC40DRAFT_284652</name>
</gene>
<keyword evidence="2" id="KW-0472">Membrane</keyword>
<name>A0AAN6XD44_9PEZI</name>
<evidence type="ECO:0000256" key="1">
    <source>
        <dbReference type="SAM" id="MobiDB-lite"/>
    </source>
</evidence>
<keyword evidence="2" id="KW-1133">Transmembrane helix</keyword>
<evidence type="ECO:0000256" key="2">
    <source>
        <dbReference type="SAM" id="Phobius"/>
    </source>
</evidence>
<dbReference type="Proteomes" id="UP001303160">
    <property type="component" value="Unassembled WGS sequence"/>
</dbReference>
<organism evidence="3 4">
    <name type="scientific">Triangularia verruculosa</name>
    <dbReference type="NCBI Taxonomy" id="2587418"/>
    <lineage>
        <taxon>Eukaryota</taxon>
        <taxon>Fungi</taxon>
        <taxon>Dikarya</taxon>
        <taxon>Ascomycota</taxon>
        <taxon>Pezizomycotina</taxon>
        <taxon>Sordariomycetes</taxon>
        <taxon>Sordariomycetidae</taxon>
        <taxon>Sordariales</taxon>
        <taxon>Podosporaceae</taxon>
        <taxon>Triangularia</taxon>
    </lineage>
</organism>
<dbReference type="AlphaFoldDB" id="A0AAN6XD44"/>
<keyword evidence="2" id="KW-0812">Transmembrane</keyword>
<keyword evidence="4" id="KW-1185">Reference proteome</keyword>
<proteinExistence type="predicted"/>
<reference evidence="3" key="2">
    <citation type="submission" date="2023-05" db="EMBL/GenBank/DDBJ databases">
        <authorList>
            <consortium name="Lawrence Berkeley National Laboratory"/>
            <person name="Steindorff A."/>
            <person name="Hensen N."/>
            <person name="Bonometti L."/>
            <person name="Westerberg I."/>
            <person name="Brannstrom I.O."/>
            <person name="Guillou S."/>
            <person name="Cros-Aarteil S."/>
            <person name="Calhoun S."/>
            <person name="Haridas S."/>
            <person name="Kuo A."/>
            <person name="Mondo S."/>
            <person name="Pangilinan J."/>
            <person name="Riley R."/>
            <person name="Labutti K."/>
            <person name="Andreopoulos B."/>
            <person name="Lipzen A."/>
            <person name="Chen C."/>
            <person name="Yanf M."/>
            <person name="Daum C."/>
            <person name="Ng V."/>
            <person name="Clum A."/>
            <person name="Ohm R."/>
            <person name="Martin F."/>
            <person name="Silar P."/>
            <person name="Natvig D."/>
            <person name="Lalanne C."/>
            <person name="Gautier V."/>
            <person name="Ament-Velasquez S.L."/>
            <person name="Kruys A."/>
            <person name="Hutchinson M.I."/>
            <person name="Powell A.J."/>
            <person name="Barry K."/>
            <person name="Miller A.N."/>
            <person name="Grigoriev I.V."/>
            <person name="Debuchy R."/>
            <person name="Gladieux P."/>
            <person name="Thoren M.H."/>
            <person name="Johannesson H."/>
        </authorList>
    </citation>
    <scope>NUCLEOTIDE SEQUENCE</scope>
    <source>
        <strain evidence="3">CBS 315.58</strain>
    </source>
</reference>
<sequence>MGIDGSTIAAILTGILALVGAVATAWMSGWNQQRVESRKNRKALARSSVPLLIASWDLANWLYDILEPIAYSPRRCKAYGDGWPSDFTSYLFGQYFAGVHIIREMTQFFAHIQGGRADQLKRLLWKIQDEFVSMHYEGRENIELRWAERHILEVQEAMTVTDGADGGLRAMRWIEFQENYKEKKNLWRCFKPYEDGFQRIVYRRFKYLYSTVEDWKREGNPQEIRDDEEAEIKKDLGKDEKREVVVVISDHRARRLQHLLVDLVGLLDEESGMKFNRPVRRCTMVVGKEVLAPGTAETFEKEIVDDGISETYHYRIPCDCYDDECNQNRKPFKHRNLKNGSGEGLLSRGTSHWEPRTQHQMQDGSKSRRKVTDNCDQC</sequence>
<feature type="transmembrane region" description="Helical" evidence="2">
    <location>
        <begin position="6"/>
        <end position="31"/>
    </location>
</feature>
<evidence type="ECO:0000313" key="4">
    <source>
        <dbReference type="Proteomes" id="UP001303160"/>
    </source>
</evidence>